<feature type="compositionally biased region" description="Low complexity" evidence="1">
    <location>
        <begin position="777"/>
        <end position="791"/>
    </location>
</feature>
<comment type="caution">
    <text evidence="2">The sequence shown here is derived from an EMBL/GenBank/DDBJ whole genome shotgun (WGS) entry which is preliminary data.</text>
</comment>
<dbReference type="PANTHER" id="PTHR33416:SF20">
    <property type="entry name" value="NUCLEAR PORE COMPLEX PROTEIN NUP1"/>
    <property type="match status" value="1"/>
</dbReference>
<sequence length="1166" mass="123146">MATAGDGATPYQSGGAGGKFRKKPIRRSGLATPYDRPSTALRNKSPSLFAKLVDPASRLIHAGADRFFGVFRKRLPSIAAPRPPDFILLIFLPYKGRIFRVTSYKLDMVCSLAAAFSADGFNIGLERTHLTADGWRIDSIGFSIAEGFLYNLLVYRETLEEPDPSTNEGGNLASISATTEISELENMLKQKTFTRSEIEHLTALLHAKATNSDDDEGDRAKLPSPSSHFQRPEASTSSPLNKHVEERENIHAITSTPVVTSRTFEEDVASPAELARAYMGTRAPKVSPSTLRFGSQDSALLNTTAILPKTPITSLVPRSTGTFKGLENGFLTTPRSRGRSAIYSMARTPYSRPPSTFGQKGMNSPSLPLSQPAWEQEGSIESSKMASKRRSSVLDDIGSGGPVRRIRQKANLLSQGSPLSKNTSEFRQKLLLRNEADSKSFKAIEENGETSRSSLGYASVPTKSTQMATKILEQLERLSPKEKSPGSRLTRMSEKSPFTPQEKPDSTPKLMSSSEDYKKSESLFPDARESTTTQTQSKGKEKVEENGPKKFAVPRNVLSTMNGSSGVSIRDNGPTDSTFKLPAEPPQKKRFQISAHEELADDDSRSNGGHVSTIPFGQNKKPETSVFGNKDVSAEVIQSPPVEKIPGTQKTDDSKSLPKTSFKSVDGSVVNKKVAFNLPASNNNTQPQPAAITDTVSPQKKATVFPTFGGTAKVTENVSPFLFSANEPSGFKPNATTDAKPLGSTSMFNSVNKESNQVQFPASKKDDNGNALINNKSESSPTLTPSSSSTSGVFSFGAKNTNITNGSISTPSTFAPSSSFPASSTNNIFSVSTTTSLPSTTMSAASGVAPAPPVFSFGSAITSIKSAEPPKETTAEPKSDTTTSPFGTPTTTTTGGGNNMFGFSSPAATNNQGFLFNGGTGGFQTSFGGTTAVQSSTSGGSLFGSSVPSFGLSSAVATSEIKSGSSTTSITPSFGLNSAWQPPKTSPPTTFSFGASSSSSSTSTSPSPFINASTGSSLFSFSATTSAFPAQSTSVFGNSTPVFGSSPNNNDQMSMEDTMAEDSTPSPSPSLPAFGQAGATPTPTPGFMFGSGTPTPSTVPFQFGGQTSQPPQNPFQTNQPPSQNNHFQLSGSADFSGGGSFSLGSGGGDKSGRRILKVRNSKNRKK</sequence>
<feature type="region of interest" description="Disordered" evidence="1">
    <location>
        <begin position="727"/>
        <end position="791"/>
    </location>
</feature>
<feature type="compositionally biased region" description="Low complexity" evidence="1">
    <location>
        <begin position="1106"/>
        <end position="1135"/>
    </location>
</feature>
<gene>
    <name evidence="2" type="ORF">LSAT_V11C200089310</name>
</gene>
<feature type="region of interest" description="Disordered" evidence="1">
    <location>
        <begin position="349"/>
        <end position="403"/>
    </location>
</feature>
<protein>
    <recommendedName>
        <fullName evidence="4">Nuclear pore complex protein NUP1</fullName>
    </recommendedName>
</protein>
<evidence type="ECO:0000313" key="2">
    <source>
        <dbReference type="EMBL" id="KAJ0223631.1"/>
    </source>
</evidence>
<evidence type="ECO:0000313" key="3">
    <source>
        <dbReference type="Proteomes" id="UP000235145"/>
    </source>
</evidence>
<feature type="region of interest" description="Disordered" evidence="1">
    <location>
        <begin position="866"/>
        <end position="897"/>
    </location>
</feature>
<feature type="compositionally biased region" description="Polar residues" evidence="1">
    <location>
        <begin position="1039"/>
        <end position="1065"/>
    </location>
</feature>
<feature type="region of interest" description="Disordered" evidence="1">
    <location>
        <begin position="473"/>
        <end position="663"/>
    </location>
</feature>
<dbReference type="GO" id="GO:0016973">
    <property type="term" value="P:poly(A)+ mRNA export from nucleus"/>
    <property type="evidence" value="ECO:0000318"/>
    <property type="project" value="GO_Central"/>
</dbReference>
<evidence type="ECO:0000256" key="1">
    <source>
        <dbReference type="SAM" id="MobiDB-lite"/>
    </source>
</evidence>
<feature type="compositionally biased region" description="Low complexity" evidence="1">
    <location>
        <begin position="881"/>
        <end position="893"/>
    </location>
</feature>
<dbReference type="AlphaFoldDB" id="A0A9R1WJK3"/>
<dbReference type="GO" id="GO:0071763">
    <property type="term" value="P:nuclear membrane organization"/>
    <property type="evidence" value="ECO:0000318"/>
    <property type="project" value="GO_Central"/>
</dbReference>
<dbReference type="EMBL" id="NBSK02000002">
    <property type="protein sequence ID" value="KAJ0223631.1"/>
    <property type="molecule type" value="Genomic_DNA"/>
</dbReference>
<feature type="region of interest" description="Disordered" evidence="1">
    <location>
        <begin position="443"/>
        <end position="462"/>
    </location>
</feature>
<feature type="region of interest" description="Disordered" evidence="1">
    <location>
        <begin position="1"/>
        <end position="23"/>
    </location>
</feature>
<name>A0A9R1WJK3_LACSA</name>
<feature type="region of interest" description="Disordered" evidence="1">
    <location>
        <begin position="974"/>
        <end position="1008"/>
    </location>
</feature>
<feature type="compositionally biased region" description="Gly residues" evidence="1">
    <location>
        <begin position="1136"/>
        <end position="1149"/>
    </location>
</feature>
<feature type="region of interest" description="Disordered" evidence="1">
    <location>
        <begin position="678"/>
        <end position="697"/>
    </location>
</feature>
<feature type="compositionally biased region" description="Low complexity" evidence="1">
    <location>
        <begin position="987"/>
        <end position="1008"/>
    </location>
</feature>
<reference evidence="2 3" key="1">
    <citation type="journal article" date="2017" name="Nat. Commun.">
        <title>Genome assembly with in vitro proximity ligation data and whole-genome triplication in lettuce.</title>
        <authorList>
            <person name="Reyes-Chin-Wo S."/>
            <person name="Wang Z."/>
            <person name="Yang X."/>
            <person name="Kozik A."/>
            <person name="Arikit S."/>
            <person name="Song C."/>
            <person name="Xia L."/>
            <person name="Froenicke L."/>
            <person name="Lavelle D.O."/>
            <person name="Truco M.J."/>
            <person name="Xia R."/>
            <person name="Zhu S."/>
            <person name="Xu C."/>
            <person name="Xu H."/>
            <person name="Xu X."/>
            <person name="Cox K."/>
            <person name="Korf I."/>
            <person name="Meyers B.C."/>
            <person name="Michelmore R.W."/>
        </authorList>
    </citation>
    <scope>NUCLEOTIDE SEQUENCE [LARGE SCALE GENOMIC DNA]</scope>
    <source>
        <strain evidence="3">cv. Salinas</strain>
        <tissue evidence="2">Seedlings</tissue>
    </source>
</reference>
<evidence type="ECO:0008006" key="4">
    <source>
        <dbReference type="Google" id="ProtNLM"/>
    </source>
</evidence>
<keyword evidence="3" id="KW-1185">Reference proteome</keyword>
<feature type="compositionally biased region" description="Polar residues" evidence="1">
    <location>
        <begin position="679"/>
        <end position="697"/>
    </location>
</feature>
<feature type="compositionally biased region" description="Polar residues" evidence="1">
    <location>
        <begin position="743"/>
        <end position="760"/>
    </location>
</feature>
<feature type="compositionally biased region" description="Polar residues" evidence="1">
    <location>
        <begin position="224"/>
        <end position="240"/>
    </location>
</feature>
<feature type="compositionally biased region" description="Basic and acidic residues" evidence="1">
    <location>
        <begin position="515"/>
        <end position="529"/>
    </location>
</feature>
<feature type="compositionally biased region" description="Basic and acidic residues" evidence="1">
    <location>
        <begin position="538"/>
        <end position="548"/>
    </location>
</feature>
<feature type="compositionally biased region" description="Basic and acidic residues" evidence="1">
    <location>
        <begin position="595"/>
        <end position="605"/>
    </location>
</feature>
<dbReference type="GO" id="GO:0005635">
    <property type="term" value="C:nuclear envelope"/>
    <property type="evidence" value="ECO:0000318"/>
    <property type="project" value="GO_Central"/>
</dbReference>
<feature type="compositionally biased region" description="Polar residues" evidence="1">
    <location>
        <begin position="450"/>
        <end position="462"/>
    </location>
</feature>
<feature type="compositionally biased region" description="Polar residues" evidence="1">
    <location>
        <begin position="557"/>
        <end position="567"/>
    </location>
</feature>
<feature type="region of interest" description="Disordered" evidence="1">
    <location>
        <begin position="1039"/>
        <end position="1166"/>
    </location>
</feature>
<proteinExistence type="predicted"/>
<accession>A0A9R1WJK3</accession>
<feature type="compositionally biased region" description="Basic and acidic residues" evidence="1">
    <location>
        <begin position="868"/>
        <end position="879"/>
    </location>
</feature>
<dbReference type="PANTHER" id="PTHR33416">
    <property type="entry name" value="NUCLEAR PORE COMPLEX PROTEIN NUP1"/>
    <property type="match status" value="1"/>
</dbReference>
<feature type="compositionally biased region" description="Basic residues" evidence="1">
    <location>
        <begin position="1153"/>
        <end position="1166"/>
    </location>
</feature>
<feature type="region of interest" description="Disordered" evidence="1">
    <location>
        <begin position="209"/>
        <end position="246"/>
    </location>
</feature>
<organism evidence="2 3">
    <name type="scientific">Lactuca sativa</name>
    <name type="common">Garden lettuce</name>
    <dbReference type="NCBI Taxonomy" id="4236"/>
    <lineage>
        <taxon>Eukaryota</taxon>
        <taxon>Viridiplantae</taxon>
        <taxon>Streptophyta</taxon>
        <taxon>Embryophyta</taxon>
        <taxon>Tracheophyta</taxon>
        <taxon>Spermatophyta</taxon>
        <taxon>Magnoliopsida</taxon>
        <taxon>eudicotyledons</taxon>
        <taxon>Gunneridae</taxon>
        <taxon>Pentapetalae</taxon>
        <taxon>asterids</taxon>
        <taxon>campanulids</taxon>
        <taxon>Asterales</taxon>
        <taxon>Asteraceae</taxon>
        <taxon>Cichorioideae</taxon>
        <taxon>Cichorieae</taxon>
        <taxon>Lactucinae</taxon>
        <taxon>Lactuca</taxon>
    </lineage>
</organism>
<feature type="compositionally biased region" description="Polar residues" evidence="1">
    <location>
        <begin position="353"/>
        <end position="369"/>
    </location>
</feature>
<feature type="compositionally biased region" description="Basic and acidic residues" evidence="1">
    <location>
        <begin position="473"/>
        <end position="485"/>
    </location>
</feature>
<dbReference type="Proteomes" id="UP000235145">
    <property type="component" value="Unassembled WGS sequence"/>
</dbReference>